<comment type="caution">
    <text evidence="5">The sequence shown here is derived from an EMBL/GenBank/DDBJ whole genome shotgun (WGS) entry which is preliminary data.</text>
</comment>
<dbReference type="OrthoDB" id="9778567at2"/>
<dbReference type="Proteomes" id="UP000231553">
    <property type="component" value="Unassembled WGS sequence"/>
</dbReference>
<evidence type="ECO:0000256" key="1">
    <source>
        <dbReference type="ARBA" id="ARBA00022741"/>
    </source>
</evidence>
<sequence>MTGLKEPLRGQSGDRYPLFLPLGERAVTVSFGDTIDEETNEAVIRVADSLRDHPFDGFEEAVPTYRSLLILYDPLVTSGDRVEQVVAERFAAAEQAARPARRWHIPVYYGGEAALDLESLSAEKGMTQQELIALHSSAEYRVFMIGFAPGFVYLGGLPGQLHVPRLPKPRQLVPAGAIGIGGQQASVNSVAGPSGWRFIGSTPVRLFDPKRAKPFLFAAGDLVRFEPVAEAEASELAVRVARGEAVVQPELVA</sequence>
<feature type="domain" description="Carboxyltransferase" evidence="4">
    <location>
        <begin position="17"/>
        <end position="217"/>
    </location>
</feature>
<dbReference type="SUPFAM" id="SSF160467">
    <property type="entry name" value="PH0987 N-terminal domain-like"/>
    <property type="match status" value="1"/>
</dbReference>
<evidence type="ECO:0000256" key="3">
    <source>
        <dbReference type="ARBA" id="ARBA00022840"/>
    </source>
</evidence>
<evidence type="ECO:0000259" key="4">
    <source>
        <dbReference type="SMART" id="SM00796"/>
    </source>
</evidence>
<dbReference type="InterPro" id="IPR003833">
    <property type="entry name" value="CT_C_D"/>
</dbReference>
<keyword evidence="2 5" id="KW-0378">Hydrolase</keyword>
<dbReference type="RefSeq" id="WP_100162203.1">
    <property type="nucleotide sequence ID" value="NZ_PGTB01000024.1"/>
</dbReference>
<protein>
    <submittedName>
        <fullName evidence="5">Allophanate hydrolase</fullName>
    </submittedName>
</protein>
<evidence type="ECO:0000256" key="2">
    <source>
        <dbReference type="ARBA" id="ARBA00022801"/>
    </source>
</evidence>
<dbReference type="PANTHER" id="PTHR34698:SF2">
    <property type="entry name" value="5-OXOPROLINASE SUBUNIT B"/>
    <property type="match status" value="1"/>
</dbReference>
<dbReference type="SMART" id="SM00796">
    <property type="entry name" value="AHS1"/>
    <property type="match status" value="1"/>
</dbReference>
<keyword evidence="1" id="KW-0547">Nucleotide-binding</keyword>
<dbReference type="InterPro" id="IPR010016">
    <property type="entry name" value="PxpB"/>
</dbReference>
<reference evidence="5 6" key="1">
    <citation type="journal article" date="2018" name="Int. J. Syst. Evol. Microbiol.">
        <title>Pseudooceanicola lipolyticus sp. nov., a marine alphaproteobacterium, reclassification of Oceanicola flagellatus as Pseudooceanicola flagellatus comb. nov. and emended description of the genus Pseudooceanicola.</title>
        <authorList>
            <person name="Huang M.-M."/>
            <person name="Guo L.-L."/>
            <person name="Wu Y.-H."/>
            <person name="Lai Q.-L."/>
            <person name="Shao Z.-Z."/>
            <person name="Wang C.-S."/>
            <person name="Wu M."/>
            <person name="Xu X.-W."/>
        </authorList>
    </citation>
    <scope>NUCLEOTIDE SEQUENCE [LARGE SCALE GENOMIC DNA]</scope>
    <source>
        <strain evidence="5 6">157</strain>
    </source>
</reference>
<dbReference type="SUPFAM" id="SSF50891">
    <property type="entry name" value="Cyclophilin-like"/>
    <property type="match status" value="1"/>
</dbReference>
<keyword evidence="3" id="KW-0067">ATP-binding</keyword>
<dbReference type="Gene3D" id="2.40.100.10">
    <property type="entry name" value="Cyclophilin-like"/>
    <property type="match status" value="1"/>
</dbReference>
<organism evidence="5 6">
    <name type="scientific">Pseudooceanicola lipolyticus</name>
    <dbReference type="NCBI Taxonomy" id="2029104"/>
    <lineage>
        <taxon>Bacteria</taxon>
        <taxon>Pseudomonadati</taxon>
        <taxon>Pseudomonadota</taxon>
        <taxon>Alphaproteobacteria</taxon>
        <taxon>Rhodobacterales</taxon>
        <taxon>Paracoccaceae</taxon>
        <taxon>Pseudooceanicola</taxon>
    </lineage>
</organism>
<dbReference type="InterPro" id="IPR029000">
    <property type="entry name" value="Cyclophilin-like_dom_sf"/>
</dbReference>
<keyword evidence="6" id="KW-1185">Reference proteome</keyword>
<dbReference type="Pfam" id="PF02682">
    <property type="entry name" value="CT_C_D"/>
    <property type="match status" value="1"/>
</dbReference>
<dbReference type="GO" id="GO:0005524">
    <property type="term" value="F:ATP binding"/>
    <property type="evidence" value="ECO:0007669"/>
    <property type="project" value="UniProtKB-KW"/>
</dbReference>
<accession>A0A2M8J2N3</accession>
<evidence type="ECO:0000313" key="5">
    <source>
        <dbReference type="EMBL" id="PJE37025.1"/>
    </source>
</evidence>
<name>A0A2M8J2N3_9RHOB</name>
<dbReference type="Gene3D" id="3.30.1360.40">
    <property type="match status" value="1"/>
</dbReference>
<dbReference type="NCBIfam" id="TIGR00370">
    <property type="entry name" value="5-oxoprolinase subunit PxpB"/>
    <property type="match status" value="1"/>
</dbReference>
<dbReference type="PANTHER" id="PTHR34698">
    <property type="entry name" value="5-OXOPROLINASE SUBUNIT B"/>
    <property type="match status" value="1"/>
</dbReference>
<proteinExistence type="predicted"/>
<dbReference type="GO" id="GO:0016787">
    <property type="term" value="F:hydrolase activity"/>
    <property type="evidence" value="ECO:0007669"/>
    <property type="project" value="UniProtKB-KW"/>
</dbReference>
<dbReference type="EMBL" id="PGTB01000024">
    <property type="protein sequence ID" value="PJE37025.1"/>
    <property type="molecule type" value="Genomic_DNA"/>
</dbReference>
<evidence type="ECO:0000313" key="6">
    <source>
        <dbReference type="Proteomes" id="UP000231553"/>
    </source>
</evidence>
<dbReference type="AlphaFoldDB" id="A0A2M8J2N3"/>
<gene>
    <name evidence="5" type="ORF">CVM52_09155</name>
</gene>